<name>A0ABQ0AS46_9RHOB</name>
<evidence type="ECO:0000313" key="1">
    <source>
        <dbReference type="EMBL" id="GAA6198691.1"/>
    </source>
</evidence>
<dbReference type="Proteomes" id="UP001441944">
    <property type="component" value="Unassembled WGS sequence"/>
</dbReference>
<evidence type="ECO:0000313" key="2">
    <source>
        <dbReference type="Proteomes" id="UP001441944"/>
    </source>
</evidence>
<protein>
    <recommendedName>
        <fullName evidence="3">Helix-turn-helix domain-containing protein</fullName>
    </recommendedName>
</protein>
<accession>A0ABQ0AS46</accession>
<reference evidence="1 2" key="1">
    <citation type="submission" date="2024-04" db="EMBL/GenBank/DDBJ databases">
        <title>Draft genome sequence of Pseudophaeobacter arcticus NBRC 116598.</title>
        <authorList>
            <person name="Miyakawa T."/>
            <person name="Kusuya Y."/>
            <person name="Miura T."/>
        </authorList>
    </citation>
    <scope>NUCLEOTIDE SEQUENCE [LARGE SCALE GENOMIC DNA]</scope>
    <source>
        <strain evidence="1 2">SU-CL00105</strain>
    </source>
</reference>
<sequence length="77" mass="8346">MLSAHQIARALGVSKGRVYRALSRPYPLPYIIIGSSAKAGGQERHYTIGVLLPRLKATFGISRDQTKGLFAEGGYNV</sequence>
<evidence type="ECO:0008006" key="3">
    <source>
        <dbReference type="Google" id="ProtNLM"/>
    </source>
</evidence>
<proteinExistence type="predicted"/>
<gene>
    <name evidence="1" type="ORF">NBRC116598_41360</name>
</gene>
<keyword evidence="2" id="KW-1185">Reference proteome</keyword>
<organism evidence="1 2">
    <name type="scientific">Pseudophaeobacter arcticus</name>
    <dbReference type="NCBI Taxonomy" id="385492"/>
    <lineage>
        <taxon>Bacteria</taxon>
        <taxon>Pseudomonadati</taxon>
        <taxon>Pseudomonadota</taxon>
        <taxon>Alphaproteobacteria</taxon>
        <taxon>Rhodobacterales</taxon>
        <taxon>Paracoccaceae</taxon>
        <taxon>Pseudophaeobacter</taxon>
    </lineage>
</organism>
<dbReference type="EMBL" id="BAABWU010000028">
    <property type="protein sequence ID" value="GAA6198691.1"/>
    <property type="molecule type" value="Genomic_DNA"/>
</dbReference>
<comment type="caution">
    <text evidence="1">The sequence shown here is derived from an EMBL/GenBank/DDBJ whole genome shotgun (WGS) entry which is preliminary data.</text>
</comment>